<dbReference type="InParanoid" id="A0A5N3ZZ07"/>
<evidence type="ECO:0000313" key="4">
    <source>
        <dbReference type="EMBL" id="KAB0790268.1"/>
    </source>
</evidence>
<evidence type="ECO:0000256" key="2">
    <source>
        <dbReference type="ARBA" id="ARBA00022737"/>
    </source>
</evidence>
<dbReference type="PANTHER" id="PTHR24369">
    <property type="entry name" value="ANTIGEN BSP, PUTATIVE-RELATED"/>
    <property type="match status" value="1"/>
</dbReference>
<evidence type="ECO:0000313" key="5">
    <source>
        <dbReference type="Proteomes" id="UP000327044"/>
    </source>
</evidence>
<dbReference type="GO" id="GO:0005886">
    <property type="term" value="C:plasma membrane"/>
    <property type="evidence" value="ECO:0007669"/>
    <property type="project" value="TreeGrafter"/>
</dbReference>
<feature type="region of interest" description="Disordered" evidence="3">
    <location>
        <begin position="629"/>
        <end position="650"/>
    </location>
</feature>
<keyword evidence="1" id="KW-0433">Leucine-rich repeat</keyword>
<dbReference type="PRINTS" id="PR00019">
    <property type="entry name" value="LEURICHRPT"/>
</dbReference>
<dbReference type="InterPro" id="IPR001611">
    <property type="entry name" value="Leu-rich_rpt"/>
</dbReference>
<feature type="compositionally biased region" description="Basic residues" evidence="3">
    <location>
        <begin position="633"/>
        <end position="642"/>
    </location>
</feature>
<reference evidence="4 5" key="1">
    <citation type="journal article" date="2018" name="Elife">
        <title>Firefly genomes illuminate parallel origins of bioluminescence in beetles.</title>
        <authorList>
            <person name="Fallon T.R."/>
            <person name="Lower S.E."/>
            <person name="Chang C.H."/>
            <person name="Bessho-Uehara M."/>
            <person name="Martin G.J."/>
            <person name="Bewick A.J."/>
            <person name="Behringer M."/>
            <person name="Debat H.J."/>
            <person name="Wong I."/>
            <person name="Day J.C."/>
            <person name="Suvorov A."/>
            <person name="Silva C.J."/>
            <person name="Stanger-Hall K.F."/>
            <person name="Hall D.W."/>
            <person name="Schmitz R.J."/>
            <person name="Nelson D.R."/>
            <person name="Lewis S.M."/>
            <person name="Shigenobu S."/>
            <person name="Bybee S.M."/>
            <person name="Larracuente A.M."/>
            <person name="Oba Y."/>
            <person name="Weng J.K."/>
        </authorList>
    </citation>
    <scope>NUCLEOTIDE SEQUENCE [LARGE SCALE GENOMIC DNA]</scope>
    <source>
        <strain evidence="4">1611_PpyrPB1</strain>
        <tissue evidence="4">Whole body</tissue>
    </source>
</reference>
<evidence type="ECO:0000256" key="1">
    <source>
        <dbReference type="ARBA" id="ARBA00022614"/>
    </source>
</evidence>
<dbReference type="InterPro" id="IPR032675">
    <property type="entry name" value="LRR_dom_sf"/>
</dbReference>
<organism evidence="4 5">
    <name type="scientific">Photinus pyralis</name>
    <name type="common">Common eastern firefly</name>
    <name type="synonym">Lampyris pyralis</name>
    <dbReference type="NCBI Taxonomy" id="7054"/>
    <lineage>
        <taxon>Eukaryota</taxon>
        <taxon>Metazoa</taxon>
        <taxon>Ecdysozoa</taxon>
        <taxon>Arthropoda</taxon>
        <taxon>Hexapoda</taxon>
        <taxon>Insecta</taxon>
        <taxon>Pterygota</taxon>
        <taxon>Neoptera</taxon>
        <taxon>Endopterygota</taxon>
        <taxon>Coleoptera</taxon>
        <taxon>Polyphaga</taxon>
        <taxon>Elateriformia</taxon>
        <taxon>Elateroidea</taxon>
        <taxon>Lampyridae</taxon>
        <taxon>Lampyrinae</taxon>
        <taxon>Photinus</taxon>
    </lineage>
</organism>
<name>A0A5N3ZZ07_PHOPY</name>
<dbReference type="FunFam" id="3.80.10.10:FF:001360">
    <property type="entry name" value="Uncharacterized protein"/>
    <property type="match status" value="1"/>
</dbReference>
<dbReference type="Pfam" id="PF00560">
    <property type="entry name" value="LRR_1"/>
    <property type="match status" value="1"/>
</dbReference>
<dbReference type="Proteomes" id="UP000327044">
    <property type="component" value="Unassembled WGS sequence"/>
</dbReference>
<feature type="non-terminal residue" evidence="4">
    <location>
        <position position="1"/>
    </location>
</feature>
<evidence type="ECO:0000256" key="3">
    <source>
        <dbReference type="SAM" id="MobiDB-lite"/>
    </source>
</evidence>
<dbReference type="PROSITE" id="PS51450">
    <property type="entry name" value="LRR"/>
    <property type="match status" value="3"/>
</dbReference>
<sequence length="656" mass="75461">VFYEDEFEDSSDNNPVLRAATCILQTETDTIDLINLLPKNIEALTLIQGAQSGNKSLNFTTLQNLPNLQIAELYGSNEPSGRGKENVFNCFIDTALPNLRYLNLDRVSIKVKKELLIKHDYEEGEQMKLENPKSRPFALLQRAKKEILPYNTFLQQAETKNVPSFTNFDNLILLRVSSCEFRNVDWDVFDGLQNLHHLILERNNLSVITGFAFYGLPRLKSLSLARNNLSTIQVTDLAGLLELEYLDLSYNNFQLLSELSFPPFPSLKFANFGNNPINLVLPGTFEVMNTTVSLTLGGKNAKLTIAQNSFSGLKMLQKLILTNLDLIVLTRELLYGMPNLTELVMSGNIDQIEFDAFVDVEKLKKLVISGSHLQQLSMDAFSGLTKLQILDLSYNRLVYLPPGTFDPLKSLKELYLQKNKLMHLPQSIFSQINPKLIRLNENPWTCSCKMSEWKPMVVNRIKQRIGRHCDVSDDKDAGCDFEPVYNIKYTFDTRVTPKCNSPKKFMNWNVFHVLRKQLRCANYKPKYRKKNQKQEITEMETTQSVNEANLYMTKVEKFKKKIKYHPETQEMLSNYVKSDNAQDMPIKISLFSSMTKNDEGNDLTFMDTNFLPPFNLKLHQDEYYKKNKTNQVKGHRKQKKVSKLQSKDVSDVKILN</sequence>
<dbReference type="SMART" id="SM00369">
    <property type="entry name" value="LRR_TYP"/>
    <property type="match status" value="7"/>
</dbReference>
<dbReference type="SUPFAM" id="SSF52058">
    <property type="entry name" value="L domain-like"/>
    <property type="match status" value="1"/>
</dbReference>
<dbReference type="Pfam" id="PF13855">
    <property type="entry name" value="LRR_8"/>
    <property type="match status" value="2"/>
</dbReference>
<keyword evidence="5" id="KW-1185">Reference proteome</keyword>
<gene>
    <name evidence="4" type="ORF">PPYR_15397</name>
</gene>
<comment type="caution">
    <text evidence="4">The sequence shown here is derived from an EMBL/GenBank/DDBJ whole genome shotgun (WGS) entry which is preliminary data.</text>
</comment>
<dbReference type="Gene3D" id="3.80.10.10">
    <property type="entry name" value="Ribonuclease Inhibitor"/>
    <property type="match status" value="2"/>
</dbReference>
<accession>A0A5N3ZZ07</accession>
<dbReference type="InterPro" id="IPR050541">
    <property type="entry name" value="LRR_TM_domain-containing"/>
</dbReference>
<dbReference type="InterPro" id="IPR003591">
    <property type="entry name" value="Leu-rich_rpt_typical-subtyp"/>
</dbReference>
<dbReference type="PANTHER" id="PTHR24369:SF213">
    <property type="entry name" value="INSULIN LIKE GROWTH FACTOR BINDING PROTEIN ACID LABILE SUBUNIT"/>
    <property type="match status" value="1"/>
</dbReference>
<dbReference type="AlphaFoldDB" id="A0A5N3ZZ07"/>
<keyword evidence="2" id="KW-0677">Repeat</keyword>
<dbReference type="EMBL" id="VVIM01001578">
    <property type="protein sequence ID" value="KAB0790268.1"/>
    <property type="molecule type" value="Genomic_DNA"/>
</dbReference>
<evidence type="ECO:0008006" key="6">
    <source>
        <dbReference type="Google" id="ProtNLM"/>
    </source>
</evidence>
<proteinExistence type="predicted"/>
<protein>
    <recommendedName>
        <fullName evidence="6">LRRCT domain-containing protein</fullName>
    </recommendedName>
</protein>